<dbReference type="RefSeq" id="WP_311177935.1">
    <property type="nucleotide sequence ID" value="NZ_JASAZZ010000001.1"/>
</dbReference>
<comment type="caution">
    <text evidence="1">The sequence shown here is derived from an EMBL/GenBank/DDBJ whole genome shotgun (WGS) entry which is preliminary data.</text>
</comment>
<dbReference type="EMBL" id="JASBAM010000001">
    <property type="protein sequence ID" value="MDT0112535.1"/>
    <property type="molecule type" value="Genomic_DNA"/>
</dbReference>
<name>A0ABU2IK40_9LIST</name>
<protein>
    <submittedName>
        <fullName evidence="1">Uncharacterized protein</fullName>
    </submittedName>
</protein>
<evidence type="ECO:0000313" key="1">
    <source>
        <dbReference type="EMBL" id="MDT0112535.1"/>
    </source>
</evidence>
<sequence>MEHIIRIESEQKYELNKLYENVGGREGVFACIEVKPQQNNFIVTFEVVWQST</sequence>
<proteinExistence type="predicted"/>
<accession>A0ABU2IK40</accession>
<gene>
    <name evidence="1" type="ORF">QJV37_00165</name>
</gene>
<reference evidence="1 2" key="1">
    <citation type="submission" date="2023-05" db="EMBL/GenBank/DDBJ databases">
        <title>A Combination of Whole Genome Sequencing and Metagenomics Reveals Diversity of Listeria spp. in Soil Collected from the Nantahala National Forest.</title>
        <authorList>
            <person name="Wang J."/>
            <person name="Schamp C.N."/>
            <person name="Hudson L.K."/>
            <person name="Chaggar H.K."/>
            <person name="Bryan D.W."/>
            <person name="Radosevich M."/>
            <person name="Denes T.G."/>
        </authorList>
    </citation>
    <scope>NUCLEOTIDE SEQUENCE [LARGE SCALE GENOMIC DNA]</scope>
    <source>
        <strain evidence="1 2">UTK S2-0002</strain>
    </source>
</reference>
<evidence type="ECO:0000313" key="2">
    <source>
        <dbReference type="Proteomes" id="UP001252688"/>
    </source>
</evidence>
<dbReference type="Proteomes" id="UP001252688">
    <property type="component" value="Unassembled WGS sequence"/>
</dbReference>
<keyword evidence="2" id="KW-1185">Reference proteome</keyword>
<organism evidence="1 2">
    <name type="scientific">Listeria cossartiae subsp. cayugensis</name>
    <dbReference type="NCBI Taxonomy" id="2713505"/>
    <lineage>
        <taxon>Bacteria</taxon>
        <taxon>Bacillati</taxon>
        <taxon>Bacillota</taxon>
        <taxon>Bacilli</taxon>
        <taxon>Bacillales</taxon>
        <taxon>Listeriaceae</taxon>
        <taxon>Listeria</taxon>
        <taxon>Listeria cossartiae</taxon>
    </lineage>
</organism>